<reference evidence="6" key="1">
    <citation type="submission" date="2015-04" db="UniProtKB">
        <authorList>
            <consortium name="EnsemblPlants"/>
        </authorList>
    </citation>
    <scope>IDENTIFICATION</scope>
</reference>
<evidence type="ECO:0000313" key="6">
    <source>
        <dbReference type="EnsemblPlants" id="OMERI08G01330.1"/>
    </source>
</evidence>
<dbReference type="Pfam" id="PF04674">
    <property type="entry name" value="Phi_1"/>
    <property type="match status" value="2"/>
</dbReference>
<dbReference type="STRING" id="40149.A0A0E0EH51"/>
<comment type="subcellular location">
    <subcellularLocation>
        <location evidence="1">Secreted</location>
        <location evidence="1">Extracellular space</location>
        <location evidence="1">Apoplast</location>
    </subcellularLocation>
</comment>
<evidence type="ECO:0000256" key="3">
    <source>
        <dbReference type="ARBA" id="ARBA00022525"/>
    </source>
</evidence>
<dbReference type="PANTHER" id="PTHR31279:SF3">
    <property type="entry name" value="PROTEIN EXORDIUM-LIKE 2"/>
    <property type="match status" value="1"/>
</dbReference>
<keyword evidence="2" id="KW-0052">Apoplast</keyword>
<dbReference type="EnsemblPlants" id="OMERI08G01330.1">
    <property type="protein sequence ID" value="OMERI08G01330.1"/>
    <property type="gene ID" value="OMERI08G01330"/>
</dbReference>
<dbReference type="Proteomes" id="UP000008021">
    <property type="component" value="Chromosome 8"/>
</dbReference>
<dbReference type="PANTHER" id="PTHR31279">
    <property type="entry name" value="PROTEIN EXORDIUM-LIKE 5"/>
    <property type="match status" value="1"/>
</dbReference>
<dbReference type="HOGENOM" id="CLU_768113_0_0_1"/>
<keyword evidence="3" id="KW-0964">Secreted</keyword>
<protein>
    <submittedName>
        <fullName evidence="6">Uncharacterized protein</fullName>
    </submittedName>
</protein>
<evidence type="ECO:0000256" key="5">
    <source>
        <dbReference type="ARBA" id="ARBA00023591"/>
    </source>
</evidence>
<dbReference type="AlphaFoldDB" id="A0A0E0EH51"/>
<keyword evidence="7" id="KW-1185">Reference proteome</keyword>
<dbReference type="InterPro" id="IPR006766">
    <property type="entry name" value="EXORDIUM-like"/>
</dbReference>
<organism evidence="6">
    <name type="scientific">Oryza meridionalis</name>
    <dbReference type="NCBI Taxonomy" id="40149"/>
    <lineage>
        <taxon>Eukaryota</taxon>
        <taxon>Viridiplantae</taxon>
        <taxon>Streptophyta</taxon>
        <taxon>Embryophyta</taxon>
        <taxon>Tracheophyta</taxon>
        <taxon>Spermatophyta</taxon>
        <taxon>Magnoliopsida</taxon>
        <taxon>Liliopsida</taxon>
        <taxon>Poales</taxon>
        <taxon>Poaceae</taxon>
        <taxon>BOP clade</taxon>
        <taxon>Oryzoideae</taxon>
        <taxon>Oryzeae</taxon>
        <taxon>Oryzinae</taxon>
        <taxon>Oryza</taxon>
    </lineage>
</organism>
<name>A0A0E0EH51_9ORYZ</name>
<evidence type="ECO:0000256" key="1">
    <source>
        <dbReference type="ARBA" id="ARBA00004271"/>
    </source>
</evidence>
<accession>A0A0E0EH51</accession>
<dbReference type="GO" id="GO:0048046">
    <property type="term" value="C:apoplast"/>
    <property type="evidence" value="ECO:0007669"/>
    <property type="project" value="UniProtKB-SubCell"/>
</dbReference>
<evidence type="ECO:0000256" key="2">
    <source>
        <dbReference type="ARBA" id="ARBA00022523"/>
    </source>
</evidence>
<keyword evidence="4" id="KW-0732">Signal</keyword>
<evidence type="ECO:0000313" key="7">
    <source>
        <dbReference type="Proteomes" id="UP000008021"/>
    </source>
</evidence>
<reference evidence="6" key="2">
    <citation type="submission" date="2018-05" db="EMBL/GenBank/DDBJ databases">
        <title>OmerRS3 (Oryza meridionalis Reference Sequence Version 3).</title>
        <authorList>
            <person name="Zhang J."/>
            <person name="Kudrna D."/>
            <person name="Lee S."/>
            <person name="Talag J."/>
            <person name="Welchert J."/>
            <person name="Wing R.A."/>
        </authorList>
    </citation>
    <scope>NUCLEOTIDE SEQUENCE [LARGE SCALE GENOMIC DNA]</scope>
    <source>
        <strain evidence="6">cv. OR44</strain>
    </source>
</reference>
<sequence>MNHHGQLLTGNYFVNLLWYGRFTPAHRATVADFLLSIGGGSGGCGCVCWSRDPVCCVVVGHHGAVPPGRRAAHARTSLATLAVRLSPHRGSIAVVITAPNILVDGFCLSHCGLHASATSAAAAATVAPATTRGRSRFVYAWVGNAADTAGWLRAAATGRGSRGASDGGRDWVARSVASGDSRGWVAPVDSAGGGTPLPQFLCRPRYPSSLARACAASPPPPHGDAIDARVIEMGSSSFAGVVPNRERAAVSSDFLEKVSSSSPSSLPPPLASSKPFEEDYEQLLKDAQDIPQRTGCIVNALAIHPITGKCHEVIVDNTNNYYVANRDDRFTTHIMGRFLFLKAQLGEVTLQLLSEELDEVP</sequence>
<dbReference type="Gramene" id="OMERI08G01330.1">
    <property type="protein sequence ID" value="OMERI08G01330.1"/>
    <property type="gene ID" value="OMERI08G01330"/>
</dbReference>
<comment type="similarity">
    <text evidence="5">Belongs to the EXORDIUM family.</text>
</comment>
<evidence type="ECO:0000256" key="4">
    <source>
        <dbReference type="ARBA" id="ARBA00022729"/>
    </source>
</evidence>
<proteinExistence type="inferred from homology"/>